<name>A0A1Z4GKZ0_9CYAN</name>
<dbReference type="OrthoDB" id="516699at2"/>
<dbReference type="InterPro" id="IPR012869">
    <property type="entry name" value="RHH_5"/>
</dbReference>
<evidence type="ECO:0000259" key="1">
    <source>
        <dbReference type="Pfam" id="PF07878"/>
    </source>
</evidence>
<reference evidence="2 3" key="1">
    <citation type="submission" date="2017-06" db="EMBL/GenBank/DDBJ databases">
        <title>Genome sequencing of cyanobaciteial culture collection at National Institute for Environmental Studies (NIES).</title>
        <authorList>
            <person name="Hirose Y."/>
            <person name="Shimura Y."/>
            <person name="Fujisawa T."/>
            <person name="Nakamura Y."/>
            <person name="Kawachi M."/>
        </authorList>
    </citation>
    <scope>NUCLEOTIDE SEQUENCE [LARGE SCALE GENOMIC DNA]</scope>
    <source>
        <strain evidence="2 3">NIES-21</strain>
    </source>
</reference>
<evidence type="ECO:0000313" key="3">
    <source>
        <dbReference type="Proteomes" id="UP000218287"/>
    </source>
</evidence>
<protein>
    <recommendedName>
        <fullName evidence="1">CopG-like ribbon-helix-helix domain-containing protein</fullName>
    </recommendedName>
</protein>
<evidence type="ECO:0000313" key="2">
    <source>
        <dbReference type="EMBL" id="BAY18181.1"/>
    </source>
</evidence>
<feature type="domain" description="CopG-like ribbon-helix-helix" evidence="1">
    <location>
        <begin position="16"/>
        <end position="58"/>
    </location>
</feature>
<dbReference type="GO" id="GO:0006355">
    <property type="term" value="P:regulation of DNA-templated transcription"/>
    <property type="evidence" value="ECO:0007669"/>
    <property type="project" value="InterPro"/>
</dbReference>
<accession>A0A1Z4GKZ0</accession>
<gene>
    <name evidence="2" type="ORF">NIES21_40250</name>
</gene>
<keyword evidence="3" id="KW-1185">Reference proteome</keyword>
<dbReference type="AlphaFoldDB" id="A0A1Z4GKZ0"/>
<organism evidence="2 3">
    <name type="scientific">Anabaenopsis circularis NIES-21</name>
    <dbReference type="NCBI Taxonomy" id="1085406"/>
    <lineage>
        <taxon>Bacteria</taxon>
        <taxon>Bacillati</taxon>
        <taxon>Cyanobacteriota</taxon>
        <taxon>Cyanophyceae</taxon>
        <taxon>Nostocales</taxon>
        <taxon>Nodulariaceae</taxon>
        <taxon>Anabaenopsis</taxon>
    </lineage>
</organism>
<dbReference type="InterPro" id="IPR010985">
    <property type="entry name" value="Ribbon_hlx_hlx"/>
</dbReference>
<dbReference type="Proteomes" id="UP000218287">
    <property type="component" value="Chromosome"/>
</dbReference>
<proteinExistence type="predicted"/>
<dbReference type="EMBL" id="AP018174">
    <property type="protein sequence ID" value="BAY18181.1"/>
    <property type="molecule type" value="Genomic_DNA"/>
</dbReference>
<sequence length="67" mass="8035">MMDWRQILLELMSQSDRVQTSIYFPKEIHEALVRWAEEEDRPISNLVVRIVSKAVEERNKQQNPPQK</sequence>
<dbReference type="SUPFAM" id="SSF47598">
    <property type="entry name" value="Ribbon-helix-helix"/>
    <property type="match status" value="1"/>
</dbReference>
<dbReference type="Pfam" id="PF07878">
    <property type="entry name" value="RHH_5"/>
    <property type="match status" value="1"/>
</dbReference>